<dbReference type="SUPFAM" id="SSF52540">
    <property type="entry name" value="P-loop containing nucleoside triphosphate hydrolases"/>
    <property type="match status" value="1"/>
</dbReference>
<keyword evidence="3 8" id="KW-0808">Transferase</keyword>
<evidence type="ECO:0000256" key="7">
    <source>
        <dbReference type="ARBA" id="ARBA00022993"/>
    </source>
</evidence>
<evidence type="ECO:0000256" key="5">
    <source>
        <dbReference type="ARBA" id="ARBA00022777"/>
    </source>
</evidence>
<comment type="subcellular location">
    <subcellularLocation>
        <location evidence="8">Cytoplasm</location>
    </subcellularLocation>
</comment>
<dbReference type="GO" id="GO:0004140">
    <property type="term" value="F:dephospho-CoA kinase activity"/>
    <property type="evidence" value="ECO:0007669"/>
    <property type="project" value="UniProtKB-UniRule"/>
</dbReference>
<evidence type="ECO:0000256" key="6">
    <source>
        <dbReference type="ARBA" id="ARBA00022840"/>
    </source>
</evidence>
<dbReference type="EMBL" id="JAWJAV010000001">
    <property type="protein sequence ID" value="MDV2620155.1"/>
    <property type="molecule type" value="Genomic_DNA"/>
</dbReference>
<keyword evidence="2 8" id="KW-0963">Cytoplasm</keyword>
<evidence type="ECO:0000256" key="4">
    <source>
        <dbReference type="ARBA" id="ARBA00022741"/>
    </source>
</evidence>
<dbReference type="InterPro" id="IPR001977">
    <property type="entry name" value="Depp_CoAkinase"/>
</dbReference>
<keyword evidence="7 8" id="KW-0173">Coenzyme A biosynthesis</keyword>
<evidence type="ECO:0000256" key="1">
    <source>
        <dbReference type="ARBA" id="ARBA00009018"/>
    </source>
</evidence>
<name>A0AAW8YCY0_PEDAC</name>
<accession>A0AAW8YCY0</accession>
<dbReference type="PANTHER" id="PTHR10695">
    <property type="entry name" value="DEPHOSPHO-COA KINASE-RELATED"/>
    <property type="match status" value="1"/>
</dbReference>
<organism evidence="10 11">
    <name type="scientific">Pediococcus acidilactici</name>
    <dbReference type="NCBI Taxonomy" id="1254"/>
    <lineage>
        <taxon>Bacteria</taxon>
        <taxon>Bacillati</taxon>
        <taxon>Bacillota</taxon>
        <taxon>Bacilli</taxon>
        <taxon>Lactobacillales</taxon>
        <taxon>Lactobacillaceae</taxon>
        <taxon>Pediococcus</taxon>
        <taxon>Pediococcus acidilactici group</taxon>
    </lineage>
</organism>
<keyword evidence="5 8" id="KW-0418">Kinase</keyword>
<dbReference type="Proteomes" id="UP001280897">
    <property type="component" value="Unassembled WGS sequence"/>
</dbReference>
<comment type="catalytic activity">
    <reaction evidence="8">
        <text>3'-dephospho-CoA + ATP = ADP + CoA + H(+)</text>
        <dbReference type="Rhea" id="RHEA:18245"/>
        <dbReference type="ChEBI" id="CHEBI:15378"/>
        <dbReference type="ChEBI" id="CHEBI:30616"/>
        <dbReference type="ChEBI" id="CHEBI:57287"/>
        <dbReference type="ChEBI" id="CHEBI:57328"/>
        <dbReference type="ChEBI" id="CHEBI:456216"/>
        <dbReference type="EC" id="2.7.1.24"/>
    </reaction>
</comment>
<feature type="binding site" evidence="8">
    <location>
        <begin position="12"/>
        <end position="17"/>
    </location>
    <ligand>
        <name>ATP</name>
        <dbReference type="ChEBI" id="CHEBI:30616"/>
    </ligand>
</feature>
<evidence type="ECO:0000313" key="10">
    <source>
        <dbReference type="EMBL" id="MDV2620155.1"/>
    </source>
</evidence>
<evidence type="ECO:0000256" key="8">
    <source>
        <dbReference type="HAMAP-Rule" id="MF_00376"/>
    </source>
</evidence>
<sequence length="206" mass="22966">MTKILGLTGGIAMGKSTISNFLRDKGIPIVDADEIAHAVLEFKAVKVQLVKAFGTPILNEQKQVDRKQLGKIVFGESKKLGELNQIVQPVIRQEIIRQLKSFTTESVVVLDAPVLFEQGYETLVDCIMVVSTTPAEQLRRLMERDHLTREDAQKRIDAQMPIEIKQKKADVTIDSSGSIEATQKQVIEWLVKQNLLQTSGKTGEVK</sequence>
<keyword evidence="6 8" id="KW-0067">ATP-binding</keyword>
<reference evidence="10" key="2">
    <citation type="submission" date="2023-10" db="EMBL/GenBank/DDBJ databases">
        <authorList>
            <person name="Khurajog B."/>
        </authorList>
    </citation>
    <scope>NUCLEOTIDE SEQUENCE</scope>
    <source>
        <strain evidence="10">BF9</strain>
    </source>
</reference>
<comment type="pathway">
    <text evidence="8">Cofactor biosynthesis; coenzyme A biosynthesis; CoA from (R)-pantothenate: step 5/5.</text>
</comment>
<dbReference type="FunFam" id="3.40.50.300:FF:000991">
    <property type="entry name" value="Dephospho-CoA kinase"/>
    <property type="match status" value="1"/>
</dbReference>
<dbReference type="PROSITE" id="PS51219">
    <property type="entry name" value="DPCK"/>
    <property type="match status" value="1"/>
</dbReference>
<dbReference type="Gene3D" id="3.40.50.300">
    <property type="entry name" value="P-loop containing nucleotide triphosphate hydrolases"/>
    <property type="match status" value="1"/>
</dbReference>
<gene>
    <name evidence="8 10" type="primary">coaE</name>
    <name evidence="10" type="ORF">R0G89_00195</name>
</gene>
<dbReference type="EC" id="2.7.1.24" evidence="8 9"/>
<evidence type="ECO:0000256" key="9">
    <source>
        <dbReference type="NCBIfam" id="TIGR00152"/>
    </source>
</evidence>
<dbReference type="Pfam" id="PF01121">
    <property type="entry name" value="CoaE"/>
    <property type="match status" value="1"/>
</dbReference>
<dbReference type="GO" id="GO:0005737">
    <property type="term" value="C:cytoplasm"/>
    <property type="evidence" value="ECO:0007669"/>
    <property type="project" value="UniProtKB-SubCell"/>
</dbReference>
<evidence type="ECO:0000256" key="2">
    <source>
        <dbReference type="ARBA" id="ARBA00022490"/>
    </source>
</evidence>
<dbReference type="CDD" id="cd02022">
    <property type="entry name" value="DPCK"/>
    <property type="match status" value="1"/>
</dbReference>
<dbReference type="HAMAP" id="MF_00376">
    <property type="entry name" value="Dephospho_CoA_kinase"/>
    <property type="match status" value="1"/>
</dbReference>
<dbReference type="InterPro" id="IPR027417">
    <property type="entry name" value="P-loop_NTPase"/>
</dbReference>
<proteinExistence type="inferred from homology"/>
<comment type="similarity">
    <text evidence="1 8">Belongs to the CoaE family.</text>
</comment>
<dbReference type="NCBIfam" id="TIGR00152">
    <property type="entry name" value="dephospho-CoA kinase"/>
    <property type="match status" value="1"/>
</dbReference>
<dbReference type="PANTHER" id="PTHR10695:SF46">
    <property type="entry name" value="BIFUNCTIONAL COENZYME A SYNTHASE-RELATED"/>
    <property type="match status" value="1"/>
</dbReference>
<comment type="function">
    <text evidence="8">Catalyzes the phosphorylation of the 3'-hydroxyl group of dephosphocoenzyme A to form coenzyme A.</text>
</comment>
<comment type="caution">
    <text evidence="10">The sequence shown here is derived from an EMBL/GenBank/DDBJ whole genome shotgun (WGS) entry which is preliminary data.</text>
</comment>
<reference evidence="10" key="1">
    <citation type="journal article" date="2023" name="PeerJ">
        <title>Selection and evaluation of lactic acid bacteria from chicken feces in Thailand as potential probiotics.</title>
        <authorList>
            <person name="Khurajog B."/>
            <person name="Disastra Y."/>
            <person name="Lawwyne L.D."/>
            <person name="Sirichokchatchawan W."/>
            <person name="Niyomtham W."/>
            <person name="Yindee J."/>
            <person name="Hampson D.J."/>
            <person name="Prapasarakul N."/>
        </authorList>
    </citation>
    <scope>NUCLEOTIDE SEQUENCE</scope>
    <source>
        <strain evidence="10">BF9</strain>
    </source>
</reference>
<dbReference type="RefSeq" id="WP_065124855.1">
    <property type="nucleotide sequence ID" value="NZ_CAKMBA010000001.1"/>
</dbReference>
<dbReference type="GeneID" id="57365650"/>
<protein>
    <recommendedName>
        <fullName evidence="8 9">Dephospho-CoA kinase</fullName>
        <ecNumber evidence="8 9">2.7.1.24</ecNumber>
    </recommendedName>
    <alternativeName>
        <fullName evidence="8">Dephosphocoenzyme A kinase</fullName>
    </alternativeName>
</protein>
<dbReference type="GO" id="GO:0015937">
    <property type="term" value="P:coenzyme A biosynthetic process"/>
    <property type="evidence" value="ECO:0007669"/>
    <property type="project" value="UniProtKB-UniRule"/>
</dbReference>
<dbReference type="AlphaFoldDB" id="A0AAW8YCY0"/>
<evidence type="ECO:0000313" key="11">
    <source>
        <dbReference type="Proteomes" id="UP001280897"/>
    </source>
</evidence>
<evidence type="ECO:0000256" key="3">
    <source>
        <dbReference type="ARBA" id="ARBA00022679"/>
    </source>
</evidence>
<keyword evidence="4 8" id="KW-0547">Nucleotide-binding</keyword>
<dbReference type="GO" id="GO:0005524">
    <property type="term" value="F:ATP binding"/>
    <property type="evidence" value="ECO:0007669"/>
    <property type="project" value="UniProtKB-UniRule"/>
</dbReference>